<evidence type="ECO:0000313" key="4">
    <source>
        <dbReference type="Proteomes" id="UP000075359"/>
    </source>
</evidence>
<protein>
    <recommendedName>
        <fullName evidence="2">AMIN-like domain-containing protein</fullName>
    </recommendedName>
</protein>
<name>A0A151CDS4_9BACT</name>
<evidence type="ECO:0000259" key="2">
    <source>
        <dbReference type="Pfam" id="PF24837"/>
    </source>
</evidence>
<dbReference type="InterPro" id="IPR056303">
    <property type="entry name" value="AMIN-like"/>
</dbReference>
<organism evidence="3 4">
    <name type="scientific">Sulfurovum riftiae</name>
    <dbReference type="NCBI Taxonomy" id="1630136"/>
    <lineage>
        <taxon>Bacteria</taxon>
        <taxon>Pseudomonadati</taxon>
        <taxon>Campylobacterota</taxon>
        <taxon>Epsilonproteobacteria</taxon>
        <taxon>Campylobacterales</taxon>
        <taxon>Sulfurovaceae</taxon>
        <taxon>Sulfurovum</taxon>
    </lineage>
</organism>
<dbReference type="Pfam" id="PF24837">
    <property type="entry name" value="AMIN-like"/>
    <property type="match status" value="1"/>
</dbReference>
<dbReference type="Proteomes" id="UP000075359">
    <property type="component" value="Unassembled WGS sequence"/>
</dbReference>
<feature type="signal peptide" evidence="1">
    <location>
        <begin position="1"/>
        <end position="23"/>
    </location>
</feature>
<keyword evidence="4" id="KW-1185">Reference proteome</keyword>
<feature type="domain" description="AMIN-like" evidence="2">
    <location>
        <begin position="41"/>
        <end position="158"/>
    </location>
</feature>
<evidence type="ECO:0000256" key="1">
    <source>
        <dbReference type="SAM" id="SignalP"/>
    </source>
</evidence>
<dbReference type="STRING" id="1630136.AS592_01150"/>
<evidence type="ECO:0000313" key="3">
    <source>
        <dbReference type="EMBL" id="KYJ85670.1"/>
    </source>
</evidence>
<comment type="caution">
    <text evidence="3">The sequence shown here is derived from an EMBL/GenBank/DDBJ whole genome shotgun (WGS) entry which is preliminary data.</text>
</comment>
<accession>A0A151CDS4</accession>
<proteinExistence type="predicted"/>
<reference evidence="3 4" key="1">
    <citation type="submission" date="2015-11" db="EMBL/GenBank/DDBJ databases">
        <title>Draft genome of Sulfurovum riftiae 1812E, a member of the Epsilonproteobacteria isolated from the tube of the deep-sea hydrothermal vent tubewom Riftia pachyptila.</title>
        <authorList>
            <person name="Vetriani C."/>
            <person name="Giovannelli D."/>
        </authorList>
    </citation>
    <scope>NUCLEOTIDE SEQUENCE [LARGE SCALE GENOMIC DNA]</scope>
    <source>
        <strain evidence="3 4">1812E</strain>
    </source>
</reference>
<sequence>MPRFSGTAAALFAVLLLCFSALSAEPLQRLSGGESTDGLNLSAIRVGEHQGFTRIVFDVTYWQGYGKPQAGKPADKAGHYTFTLHPDLSIEAELAGFRSTTTAIPSLPKGGIIRTIKRLSGEEYGDDSAVFYRITLRRNARLKAFTLKDPARIVLDVYE</sequence>
<keyword evidence="1" id="KW-0732">Signal</keyword>
<dbReference type="EMBL" id="LNKT01000071">
    <property type="protein sequence ID" value="KYJ85670.1"/>
    <property type="molecule type" value="Genomic_DNA"/>
</dbReference>
<dbReference type="AlphaFoldDB" id="A0A151CDS4"/>
<gene>
    <name evidence="3" type="ORF">AS592_01150</name>
</gene>
<feature type="chain" id="PRO_5007578371" description="AMIN-like domain-containing protein" evidence="1">
    <location>
        <begin position="24"/>
        <end position="159"/>
    </location>
</feature>